<evidence type="ECO:0000256" key="7">
    <source>
        <dbReference type="ARBA" id="ARBA00023136"/>
    </source>
</evidence>
<organism evidence="9 10">
    <name type="scientific">Brevibacterium senegalense</name>
    <dbReference type="NCBI Taxonomy" id="1033736"/>
    <lineage>
        <taxon>Bacteria</taxon>
        <taxon>Bacillati</taxon>
        <taxon>Actinomycetota</taxon>
        <taxon>Actinomycetes</taxon>
        <taxon>Micrococcales</taxon>
        <taxon>Brevibacteriaceae</taxon>
        <taxon>Brevibacterium</taxon>
    </lineage>
</organism>
<proteinExistence type="inferred from homology"/>
<feature type="transmembrane region" description="Helical" evidence="8">
    <location>
        <begin position="38"/>
        <end position="57"/>
    </location>
</feature>
<evidence type="ECO:0000256" key="8">
    <source>
        <dbReference type="RuleBase" id="RU363041"/>
    </source>
</evidence>
<evidence type="ECO:0000256" key="1">
    <source>
        <dbReference type="ARBA" id="ARBA00004651"/>
    </source>
</evidence>
<name>A0A921SPH3_9MICO</name>
<dbReference type="InterPro" id="IPR052017">
    <property type="entry name" value="TSUP"/>
</dbReference>
<evidence type="ECO:0000313" key="9">
    <source>
        <dbReference type="EMBL" id="HJG80862.1"/>
    </source>
</evidence>
<evidence type="ECO:0000256" key="3">
    <source>
        <dbReference type="ARBA" id="ARBA00022448"/>
    </source>
</evidence>
<dbReference type="PANTHER" id="PTHR30269">
    <property type="entry name" value="TRANSMEMBRANE PROTEIN YFCA"/>
    <property type="match status" value="1"/>
</dbReference>
<dbReference type="AlphaFoldDB" id="A0A921SPH3"/>
<evidence type="ECO:0000256" key="2">
    <source>
        <dbReference type="ARBA" id="ARBA00009142"/>
    </source>
</evidence>
<reference evidence="9" key="2">
    <citation type="submission" date="2021-09" db="EMBL/GenBank/DDBJ databases">
        <authorList>
            <person name="Gilroy R."/>
        </authorList>
    </citation>
    <scope>NUCLEOTIDE SEQUENCE</scope>
    <source>
        <strain evidence="9">ChiGjej5B5-7349</strain>
    </source>
</reference>
<evidence type="ECO:0000313" key="10">
    <source>
        <dbReference type="Proteomes" id="UP000784435"/>
    </source>
</evidence>
<feature type="transmembrane region" description="Helical" evidence="8">
    <location>
        <begin position="166"/>
        <end position="186"/>
    </location>
</feature>
<comment type="subcellular location">
    <subcellularLocation>
        <location evidence="1 8">Cell membrane</location>
        <topology evidence="1 8">Multi-pass membrane protein</topology>
    </subcellularLocation>
</comment>
<dbReference type="GO" id="GO:0005886">
    <property type="term" value="C:plasma membrane"/>
    <property type="evidence" value="ECO:0007669"/>
    <property type="project" value="UniProtKB-SubCell"/>
</dbReference>
<sequence>TLALALGPQLGVFVANATTVCSGGLIMLTVLKDVDWRRWWVFAGAGLVGSIPGALLVRELSTGWLSIVIGAVVLGALVLTFTSPRVSHVQGRGLPWLTAAAGATGGFLNTASGVAGPAMVMYGRFARWPQQAFAATMQPTFMVFGLLSLTTKATTGAVGLDALPPLSLFGAIVVAVVAGIRLGSLLARRVSPEGARRLAVVLAGLGAISALGRGVLELVG</sequence>
<accession>A0A921SPH3</accession>
<dbReference type="PANTHER" id="PTHR30269:SF37">
    <property type="entry name" value="MEMBRANE TRANSPORTER PROTEIN"/>
    <property type="match status" value="1"/>
</dbReference>
<feature type="non-terminal residue" evidence="9">
    <location>
        <position position="1"/>
    </location>
</feature>
<protein>
    <recommendedName>
        <fullName evidence="8">Probable membrane transporter protein</fullName>
    </recommendedName>
</protein>
<dbReference type="Proteomes" id="UP000784435">
    <property type="component" value="Unassembled WGS sequence"/>
</dbReference>
<comment type="similarity">
    <text evidence="2 8">Belongs to the 4-toluene sulfonate uptake permease (TSUP) (TC 2.A.102) family.</text>
</comment>
<dbReference type="EMBL" id="DYUK01000227">
    <property type="protein sequence ID" value="HJG80862.1"/>
    <property type="molecule type" value="Genomic_DNA"/>
</dbReference>
<reference evidence="9" key="1">
    <citation type="journal article" date="2021" name="PeerJ">
        <title>Extensive microbial diversity within the chicken gut microbiome revealed by metagenomics and culture.</title>
        <authorList>
            <person name="Gilroy R."/>
            <person name="Ravi A."/>
            <person name="Getino M."/>
            <person name="Pursley I."/>
            <person name="Horton D.L."/>
            <person name="Alikhan N.F."/>
            <person name="Baker D."/>
            <person name="Gharbi K."/>
            <person name="Hall N."/>
            <person name="Watson M."/>
            <person name="Adriaenssens E.M."/>
            <person name="Foster-Nyarko E."/>
            <person name="Jarju S."/>
            <person name="Secka A."/>
            <person name="Antonio M."/>
            <person name="Oren A."/>
            <person name="Chaudhuri R.R."/>
            <person name="La Ragione R."/>
            <person name="Hildebrand F."/>
            <person name="Pallen M.J."/>
        </authorList>
    </citation>
    <scope>NUCLEOTIDE SEQUENCE</scope>
    <source>
        <strain evidence="9">ChiGjej5B5-7349</strain>
    </source>
</reference>
<evidence type="ECO:0000256" key="5">
    <source>
        <dbReference type="ARBA" id="ARBA00022692"/>
    </source>
</evidence>
<comment type="caution">
    <text evidence="9">The sequence shown here is derived from an EMBL/GenBank/DDBJ whole genome shotgun (WGS) entry which is preliminary data.</text>
</comment>
<keyword evidence="5 8" id="KW-0812">Transmembrane</keyword>
<evidence type="ECO:0000256" key="4">
    <source>
        <dbReference type="ARBA" id="ARBA00022475"/>
    </source>
</evidence>
<keyword evidence="7 8" id="KW-0472">Membrane</keyword>
<keyword evidence="4 8" id="KW-1003">Cell membrane</keyword>
<keyword evidence="3" id="KW-0813">Transport</keyword>
<feature type="transmembrane region" description="Helical" evidence="8">
    <location>
        <begin position="64"/>
        <end position="82"/>
    </location>
</feature>
<dbReference type="InterPro" id="IPR002781">
    <property type="entry name" value="TM_pro_TauE-like"/>
</dbReference>
<keyword evidence="6 8" id="KW-1133">Transmembrane helix</keyword>
<dbReference type="Pfam" id="PF01925">
    <property type="entry name" value="TauE"/>
    <property type="match status" value="1"/>
</dbReference>
<evidence type="ECO:0000256" key="6">
    <source>
        <dbReference type="ARBA" id="ARBA00022989"/>
    </source>
</evidence>
<feature type="transmembrane region" description="Helical" evidence="8">
    <location>
        <begin position="94"/>
        <end position="120"/>
    </location>
</feature>
<feature type="transmembrane region" description="Helical" evidence="8">
    <location>
        <begin position="198"/>
        <end position="216"/>
    </location>
</feature>
<gene>
    <name evidence="9" type="ORF">K8V08_10670</name>
</gene>